<dbReference type="Proteomes" id="UP000075321">
    <property type="component" value="Unassembled WGS sequence"/>
</dbReference>
<dbReference type="EMBL" id="LTAZ01000004">
    <property type="protein sequence ID" value="KYH26771.1"/>
    <property type="molecule type" value="Genomic_DNA"/>
</dbReference>
<name>A0A151AGK4_9EURY</name>
<evidence type="ECO:0000313" key="1">
    <source>
        <dbReference type="EMBL" id="KYH26771.1"/>
    </source>
</evidence>
<proteinExistence type="predicted"/>
<evidence type="ECO:0000313" key="2">
    <source>
        <dbReference type="Proteomes" id="UP000075321"/>
    </source>
</evidence>
<organism evidence="1 2">
    <name type="scientific">Halalkalicoccus paucihalophilus</name>
    <dbReference type="NCBI Taxonomy" id="1008153"/>
    <lineage>
        <taxon>Archaea</taxon>
        <taxon>Methanobacteriati</taxon>
        <taxon>Methanobacteriota</taxon>
        <taxon>Stenosarchaea group</taxon>
        <taxon>Halobacteria</taxon>
        <taxon>Halobacteriales</taxon>
        <taxon>Halococcaceae</taxon>
        <taxon>Halalkalicoccus</taxon>
    </lineage>
</organism>
<accession>A0A151AGK4</accession>
<keyword evidence="2" id="KW-1185">Reference proteome</keyword>
<dbReference type="PATRIC" id="fig|1008153.3.peg.1907"/>
<comment type="caution">
    <text evidence="1">The sequence shown here is derived from an EMBL/GenBank/DDBJ whole genome shotgun (WGS) entry which is preliminary data.</text>
</comment>
<dbReference type="RefSeq" id="WP_066381756.1">
    <property type="nucleotide sequence ID" value="NZ_LTAZ01000004.1"/>
</dbReference>
<gene>
    <name evidence="1" type="ORF">HAPAU_18770</name>
</gene>
<sequence>MTPRRLYTGVAHHPIKACSNGRGRASPAHGNSHKTFVIEIKTRLAEWSPIDPRARTPLGGLVVAALADSLFIGNVLLSLFVTDIVLVAWWVYLFARLVFAVERYVDRR</sequence>
<dbReference type="AlphaFoldDB" id="A0A151AGK4"/>
<reference evidence="1 2" key="1">
    <citation type="submission" date="2016-02" db="EMBL/GenBank/DDBJ databases">
        <title>Genome sequence of Halalkalicoccus paucihalophilus DSM 24557.</title>
        <authorList>
            <person name="Poehlein A."/>
            <person name="Daniel R."/>
        </authorList>
    </citation>
    <scope>NUCLEOTIDE SEQUENCE [LARGE SCALE GENOMIC DNA]</scope>
    <source>
        <strain evidence="1 2">DSM 24557</strain>
    </source>
</reference>
<protein>
    <submittedName>
        <fullName evidence="1">Uncharacterized protein</fullName>
    </submittedName>
</protein>